<sequence length="101" mass="10963">MKDTTNASDTPREPRDQRADRQDDEARQSGTEPSGNAEPAEPAEQAKPRAPGGNKLNDVAEQDVDKLVPRDRDETKLHDHSLGNADERDQPDAAGNLPGPL</sequence>
<keyword evidence="3" id="KW-1185">Reference proteome</keyword>
<dbReference type="RefSeq" id="WP_230508478.1">
    <property type="nucleotide sequence ID" value="NZ_JAJITD010000003.1"/>
</dbReference>
<evidence type="ECO:0000313" key="3">
    <source>
        <dbReference type="Proteomes" id="UP001431019"/>
    </source>
</evidence>
<feature type="compositionally biased region" description="Basic and acidic residues" evidence="1">
    <location>
        <begin position="63"/>
        <end position="91"/>
    </location>
</feature>
<dbReference type="Proteomes" id="UP001431019">
    <property type="component" value="Unassembled WGS sequence"/>
</dbReference>
<gene>
    <name evidence="2" type="ORF">LJ656_06650</name>
</gene>
<feature type="compositionally biased region" description="Basic and acidic residues" evidence="1">
    <location>
        <begin position="10"/>
        <end position="27"/>
    </location>
</feature>
<evidence type="ECO:0000313" key="2">
    <source>
        <dbReference type="EMBL" id="MCC8392264.1"/>
    </source>
</evidence>
<accession>A0ABS8JQS3</accession>
<proteinExistence type="predicted"/>
<name>A0ABS8JQS3_9BURK</name>
<protein>
    <recommendedName>
        <fullName evidence="4">MARCKS-like protein</fullName>
    </recommendedName>
</protein>
<comment type="caution">
    <text evidence="2">The sequence shown here is derived from an EMBL/GenBank/DDBJ whole genome shotgun (WGS) entry which is preliminary data.</text>
</comment>
<reference evidence="2 3" key="1">
    <citation type="submission" date="2021-11" db="EMBL/GenBank/DDBJ databases">
        <authorList>
            <person name="Oh E.-T."/>
            <person name="Kim S.-B."/>
        </authorList>
    </citation>
    <scope>NUCLEOTIDE SEQUENCE [LARGE SCALE GENOMIC DNA]</scope>
    <source>
        <strain evidence="2 3">MMS20-SJTR3</strain>
    </source>
</reference>
<dbReference type="EMBL" id="JAJITD010000003">
    <property type="protein sequence ID" value="MCC8392264.1"/>
    <property type="molecule type" value="Genomic_DNA"/>
</dbReference>
<organism evidence="2 3">
    <name type="scientific">Paraburkholderia sejongensis</name>
    <dbReference type="NCBI Taxonomy" id="2886946"/>
    <lineage>
        <taxon>Bacteria</taxon>
        <taxon>Pseudomonadati</taxon>
        <taxon>Pseudomonadota</taxon>
        <taxon>Betaproteobacteria</taxon>
        <taxon>Burkholderiales</taxon>
        <taxon>Burkholderiaceae</taxon>
        <taxon>Paraburkholderia</taxon>
    </lineage>
</organism>
<feature type="region of interest" description="Disordered" evidence="1">
    <location>
        <begin position="1"/>
        <end position="101"/>
    </location>
</feature>
<feature type="compositionally biased region" description="Low complexity" evidence="1">
    <location>
        <begin position="37"/>
        <end position="51"/>
    </location>
</feature>
<evidence type="ECO:0008006" key="4">
    <source>
        <dbReference type="Google" id="ProtNLM"/>
    </source>
</evidence>
<evidence type="ECO:0000256" key="1">
    <source>
        <dbReference type="SAM" id="MobiDB-lite"/>
    </source>
</evidence>